<dbReference type="AlphaFoldDB" id="A0A0F4NLG6"/>
<evidence type="ECO:0000259" key="6">
    <source>
        <dbReference type="PROSITE" id="PS50839"/>
    </source>
</evidence>
<sequence length="458" mass="51684">MALSPGKHFYLNAVCLFVFIISIGLVESLDRSQKSFLRDSLFAKAKEELSIVRSELEAAIVSDIYVVNGLSSLVASHAEYEFSGWDLIASSVIRKSRHVQWLGLAPDDIIQYVYPRDGNESVLGLDYRTVPSQWRTVQKAKELQEVVIAGPLNLVQGGLALIARVPIFSDPLYKSRYWGVCSVVIDLESLFIDAGVQTLEFRYSIAIRGIDSSGVNGEVFYGQQSTFDDAFAIESVNFPYGSWVIAASTNKDLLASQPWYQVHAVRLLGYPMILVLLVAFYMTLQLYSEASKRSLQDDLTLLPNRRYFMYTLQEHFDAVRKRNQQDKFAILNIDLDKFKSINDTYGHAAGDKVLIATAERLKTVLRASDVVARIGGDEFLVLLPRIASSADIDVINIELQKSICHTPVIYEQHLINLQVSVGYAIYDEKFSDVEQMLKLADSRMYAEKRRQMQRTITN</sequence>
<dbReference type="Gene3D" id="3.30.450.350">
    <property type="entry name" value="CHASE domain"/>
    <property type="match status" value="1"/>
</dbReference>
<dbReference type="RefSeq" id="WP_045955928.1">
    <property type="nucleotide sequence ID" value="NZ_JXXV01000018.1"/>
</dbReference>
<dbReference type="Pfam" id="PF03924">
    <property type="entry name" value="CHASE"/>
    <property type="match status" value="1"/>
</dbReference>
<evidence type="ECO:0000256" key="2">
    <source>
        <dbReference type="ARBA" id="ARBA00022692"/>
    </source>
</evidence>
<dbReference type="InterPro" id="IPR042240">
    <property type="entry name" value="CHASE_sf"/>
</dbReference>
<dbReference type="SMART" id="SM01079">
    <property type="entry name" value="CHASE"/>
    <property type="match status" value="1"/>
</dbReference>
<name>A0A0F4NLG6_9VIBR</name>
<dbReference type="CDD" id="cd01949">
    <property type="entry name" value="GGDEF"/>
    <property type="match status" value="1"/>
</dbReference>
<dbReference type="SUPFAM" id="SSF55073">
    <property type="entry name" value="Nucleotide cyclase"/>
    <property type="match status" value="1"/>
</dbReference>
<dbReference type="PANTHER" id="PTHR46663">
    <property type="entry name" value="DIGUANYLATE CYCLASE DGCT-RELATED"/>
    <property type="match status" value="1"/>
</dbReference>
<keyword evidence="4 5" id="KW-0472">Membrane</keyword>
<dbReference type="PANTHER" id="PTHR46663:SF2">
    <property type="entry name" value="GGDEF DOMAIN-CONTAINING PROTEIN"/>
    <property type="match status" value="1"/>
</dbReference>
<feature type="transmembrane region" description="Helical" evidence="5">
    <location>
        <begin position="9"/>
        <end position="26"/>
    </location>
</feature>
<gene>
    <name evidence="8" type="ORF">TW81_11910</name>
</gene>
<dbReference type="EMBL" id="JXXV01000018">
    <property type="protein sequence ID" value="KJY82901.1"/>
    <property type="molecule type" value="Genomic_DNA"/>
</dbReference>
<dbReference type="OrthoDB" id="9812260at2"/>
<dbReference type="InterPro" id="IPR029787">
    <property type="entry name" value="Nucleotide_cyclase"/>
</dbReference>
<dbReference type="GO" id="GO:0016020">
    <property type="term" value="C:membrane"/>
    <property type="evidence" value="ECO:0007669"/>
    <property type="project" value="UniProtKB-SubCell"/>
</dbReference>
<organism evidence="8 9">
    <name type="scientific">Vibrio galatheae</name>
    <dbReference type="NCBI Taxonomy" id="579748"/>
    <lineage>
        <taxon>Bacteria</taxon>
        <taxon>Pseudomonadati</taxon>
        <taxon>Pseudomonadota</taxon>
        <taxon>Gammaproteobacteria</taxon>
        <taxon>Vibrionales</taxon>
        <taxon>Vibrionaceae</taxon>
        <taxon>Vibrio</taxon>
    </lineage>
</organism>
<dbReference type="PATRIC" id="fig|579748.3.peg.2457"/>
<protein>
    <submittedName>
        <fullName evidence="8">Diguanylate cyclase</fullName>
    </submittedName>
</protein>
<evidence type="ECO:0000256" key="3">
    <source>
        <dbReference type="ARBA" id="ARBA00022989"/>
    </source>
</evidence>
<evidence type="ECO:0000256" key="4">
    <source>
        <dbReference type="ARBA" id="ARBA00023136"/>
    </source>
</evidence>
<proteinExistence type="predicted"/>
<dbReference type="SMART" id="SM00267">
    <property type="entry name" value="GGDEF"/>
    <property type="match status" value="1"/>
</dbReference>
<dbReference type="Pfam" id="PF00990">
    <property type="entry name" value="GGDEF"/>
    <property type="match status" value="1"/>
</dbReference>
<dbReference type="InterPro" id="IPR000160">
    <property type="entry name" value="GGDEF_dom"/>
</dbReference>
<evidence type="ECO:0000259" key="7">
    <source>
        <dbReference type="PROSITE" id="PS50887"/>
    </source>
</evidence>
<dbReference type="Gene3D" id="3.30.70.270">
    <property type="match status" value="1"/>
</dbReference>
<comment type="subcellular location">
    <subcellularLocation>
        <location evidence="1">Membrane</location>
    </subcellularLocation>
</comment>
<feature type="domain" description="GGDEF" evidence="7">
    <location>
        <begin position="326"/>
        <end position="458"/>
    </location>
</feature>
<keyword evidence="2 5" id="KW-0812">Transmembrane</keyword>
<dbReference type="PROSITE" id="PS50887">
    <property type="entry name" value="GGDEF"/>
    <property type="match status" value="1"/>
</dbReference>
<evidence type="ECO:0000313" key="9">
    <source>
        <dbReference type="Proteomes" id="UP000033673"/>
    </source>
</evidence>
<comment type="caution">
    <text evidence="8">The sequence shown here is derived from an EMBL/GenBank/DDBJ whole genome shotgun (WGS) entry which is preliminary data.</text>
</comment>
<dbReference type="STRING" id="579748.TW81_11910"/>
<accession>A0A0F4NLG6</accession>
<dbReference type="InterPro" id="IPR043128">
    <property type="entry name" value="Rev_trsase/Diguanyl_cyclase"/>
</dbReference>
<keyword evidence="9" id="KW-1185">Reference proteome</keyword>
<dbReference type="GO" id="GO:0007165">
    <property type="term" value="P:signal transduction"/>
    <property type="evidence" value="ECO:0007669"/>
    <property type="project" value="UniProtKB-ARBA"/>
</dbReference>
<dbReference type="InterPro" id="IPR006189">
    <property type="entry name" value="CHASE_dom"/>
</dbReference>
<dbReference type="PROSITE" id="PS50839">
    <property type="entry name" value="CHASE"/>
    <property type="match status" value="1"/>
</dbReference>
<dbReference type="NCBIfam" id="TIGR00254">
    <property type="entry name" value="GGDEF"/>
    <property type="match status" value="1"/>
</dbReference>
<dbReference type="Proteomes" id="UP000033673">
    <property type="component" value="Unassembled WGS sequence"/>
</dbReference>
<reference evidence="8 9" key="1">
    <citation type="journal article" date="2015" name="BMC Genomics">
        <title>Genome mining reveals unlocked bioactive potential of marine Gram-negative bacteria.</title>
        <authorList>
            <person name="Machado H."/>
            <person name="Sonnenschein E.C."/>
            <person name="Melchiorsen J."/>
            <person name="Gram L."/>
        </authorList>
    </citation>
    <scope>NUCLEOTIDE SEQUENCE [LARGE SCALE GENOMIC DNA]</scope>
    <source>
        <strain evidence="8 9">S2757</strain>
    </source>
</reference>
<feature type="transmembrane region" description="Helical" evidence="5">
    <location>
        <begin position="267"/>
        <end position="287"/>
    </location>
</feature>
<dbReference type="GO" id="GO:0003824">
    <property type="term" value="F:catalytic activity"/>
    <property type="evidence" value="ECO:0007669"/>
    <property type="project" value="UniProtKB-ARBA"/>
</dbReference>
<dbReference type="InterPro" id="IPR052163">
    <property type="entry name" value="DGC-Regulatory_Protein"/>
</dbReference>
<feature type="domain" description="CHASE" evidence="6">
    <location>
        <begin position="109"/>
        <end position="246"/>
    </location>
</feature>
<keyword evidence="3 5" id="KW-1133">Transmembrane helix</keyword>
<evidence type="ECO:0000313" key="8">
    <source>
        <dbReference type="EMBL" id="KJY82901.1"/>
    </source>
</evidence>
<evidence type="ECO:0000256" key="1">
    <source>
        <dbReference type="ARBA" id="ARBA00004370"/>
    </source>
</evidence>
<evidence type="ECO:0000256" key="5">
    <source>
        <dbReference type="SAM" id="Phobius"/>
    </source>
</evidence>